<dbReference type="Pfam" id="PF13286">
    <property type="entry name" value="HD_assoc"/>
    <property type="match status" value="1"/>
</dbReference>
<dbReference type="Proteomes" id="UP000325684">
    <property type="component" value="Unassembled WGS sequence"/>
</dbReference>
<organism evidence="5 6">
    <name type="scientific">Microvirga brassicacearum</name>
    <dbReference type="NCBI Taxonomy" id="2580413"/>
    <lineage>
        <taxon>Bacteria</taxon>
        <taxon>Pseudomonadati</taxon>
        <taxon>Pseudomonadota</taxon>
        <taxon>Alphaproteobacteria</taxon>
        <taxon>Hyphomicrobiales</taxon>
        <taxon>Methylobacteriaceae</taxon>
        <taxon>Microvirga</taxon>
    </lineage>
</organism>
<dbReference type="SMART" id="SM00471">
    <property type="entry name" value="HDc"/>
    <property type="match status" value="1"/>
</dbReference>
<keyword evidence="1 2" id="KW-0378">Hydrolase</keyword>
<feature type="region of interest" description="Disordered" evidence="3">
    <location>
        <begin position="15"/>
        <end position="36"/>
    </location>
</feature>
<dbReference type="PROSITE" id="PS51831">
    <property type="entry name" value="HD"/>
    <property type="match status" value="1"/>
</dbReference>
<dbReference type="InterPro" id="IPR003607">
    <property type="entry name" value="HD/PDEase_dom"/>
</dbReference>
<dbReference type="Pfam" id="PF01966">
    <property type="entry name" value="HD"/>
    <property type="match status" value="1"/>
</dbReference>
<dbReference type="GO" id="GO:0006203">
    <property type="term" value="P:dGTP catabolic process"/>
    <property type="evidence" value="ECO:0007669"/>
    <property type="project" value="TreeGrafter"/>
</dbReference>
<dbReference type="EMBL" id="VCMV01000002">
    <property type="protein sequence ID" value="KAB0269518.1"/>
    <property type="molecule type" value="Genomic_DNA"/>
</dbReference>
<dbReference type="AlphaFoldDB" id="A0A5N3PIG7"/>
<dbReference type="InterPro" id="IPR023023">
    <property type="entry name" value="dNTPase_2"/>
</dbReference>
<dbReference type="RefSeq" id="WP_150941783.1">
    <property type="nucleotide sequence ID" value="NZ_VCMV01000002.1"/>
</dbReference>
<dbReference type="GO" id="GO:0008832">
    <property type="term" value="F:dGTPase activity"/>
    <property type="evidence" value="ECO:0007669"/>
    <property type="project" value="TreeGrafter"/>
</dbReference>
<comment type="similarity">
    <text evidence="2">Belongs to the dGTPase family. Type 2 subfamily.</text>
</comment>
<dbReference type="Gene3D" id="1.10.3210.10">
    <property type="entry name" value="Hypothetical protein af1432"/>
    <property type="match status" value="1"/>
</dbReference>
<dbReference type="NCBIfam" id="NF002328">
    <property type="entry name" value="PRK01286.1-3"/>
    <property type="match status" value="1"/>
</dbReference>
<dbReference type="NCBIfam" id="NF002326">
    <property type="entry name" value="PRK01286.1-1"/>
    <property type="match status" value="1"/>
</dbReference>
<evidence type="ECO:0000256" key="1">
    <source>
        <dbReference type="ARBA" id="ARBA00022801"/>
    </source>
</evidence>
<dbReference type="InterPro" id="IPR026875">
    <property type="entry name" value="PHydrolase_assoc_dom"/>
</dbReference>
<reference evidence="5 6" key="1">
    <citation type="journal article" date="2019" name="Microorganisms">
        <title>Genome Insights into the Novel Species Microvirga brassicacearum, a Rapeseed Endophyte with Biotechnological Potential.</title>
        <authorList>
            <person name="Jimenez-Gomez A."/>
            <person name="Saati-Santamaria Z."/>
            <person name="Igual J.M."/>
            <person name="Rivas R."/>
            <person name="Mateos P.F."/>
            <person name="Garcia-Fraile P."/>
        </authorList>
    </citation>
    <scope>NUCLEOTIDE SEQUENCE [LARGE SCALE GENOMIC DNA]</scope>
    <source>
        <strain evidence="5 6">CDVBN77</strain>
    </source>
</reference>
<keyword evidence="6" id="KW-1185">Reference proteome</keyword>
<evidence type="ECO:0000256" key="2">
    <source>
        <dbReference type="HAMAP-Rule" id="MF_01212"/>
    </source>
</evidence>
<evidence type="ECO:0000259" key="4">
    <source>
        <dbReference type="PROSITE" id="PS51831"/>
    </source>
</evidence>
<dbReference type="PANTHER" id="PTHR11373">
    <property type="entry name" value="DEOXYNUCLEOSIDE TRIPHOSPHATE TRIPHOSPHOHYDROLASE"/>
    <property type="match status" value="1"/>
</dbReference>
<dbReference type="InterPro" id="IPR006261">
    <property type="entry name" value="dGTPase"/>
</dbReference>
<dbReference type="SUPFAM" id="SSF109604">
    <property type="entry name" value="HD-domain/PDEase-like"/>
    <property type="match status" value="1"/>
</dbReference>
<sequence length="402" mass="44932">MRPFGERWRAPYACDPQASRGRLHPEAASPTRSEFQRDRDRIIHSSAFRRLKHKTQVFVYHEGDHFRTRLTHTIEVSQIARALARSLGLDEDLAEALALSHDLGHTPFGHTGEDVLEARMAAFGGFDHNAQALRIVTRLERRYAAFDGLNLTWETLEGLVKHNGPLLDAAGNPTSRYAKSGVPLAILEYNALQDLELATHAGGEAQAAAVADDIAYNAHDIDDGLRAGLFDIEALREVAFLDDILREIDGLYPGLDLSRRIHELVRRVITRFVEDVVNEGDRRLAALAPASAGAIRGAAKPAICFSTVMQAADAAVKGFLYPHMYRHPHVMAVRHDADAILNDLFARFMAEPESMPAEWQTDLPRDDEPRLARRVADYIAGMTDRYAILEHQRLFDVTPDLR</sequence>
<dbReference type="CDD" id="cd00077">
    <property type="entry name" value="HDc"/>
    <property type="match status" value="1"/>
</dbReference>
<dbReference type="PANTHER" id="PTHR11373:SF43">
    <property type="entry name" value="DEOXYGUANOSINETRIPHOSPHATE TRIPHOSPHOHYDROLASE-LIKE PROTEIN"/>
    <property type="match status" value="1"/>
</dbReference>
<name>A0A5N3PIG7_9HYPH</name>
<dbReference type="OrthoDB" id="9803619at2"/>
<comment type="caution">
    <text evidence="5">The sequence shown here is derived from an EMBL/GenBank/DDBJ whole genome shotgun (WGS) entry which is preliminary data.</text>
</comment>
<protein>
    <recommendedName>
        <fullName evidence="2">Deoxyguanosinetriphosphate triphosphohydrolase-like protein</fullName>
    </recommendedName>
</protein>
<dbReference type="InterPro" id="IPR006674">
    <property type="entry name" value="HD_domain"/>
</dbReference>
<evidence type="ECO:0000256" key="3">
    <source>
        <dbReference type="SAM" id="MobiDB-lite"/>
    </source>
</evidence>
<dbReference type="InterPro" id="IPR050135">
    <property type="entry name" value="dGTPase-like"/>
</dbReference>
<accession>A0A5N3PIG7</accession>
<proteinExistence type="inferred from homology"/>
<evidence type="ECO:0000313" key="5">
    <source>
        <dbReference type="EMBL" id="KAB0269518.1"/>
    </source>
</evidence>
<dbReference type="HAMAP" id="MF_01212">
    <property type="entry name" value="dGTPase_type2"/>
    <property type="match status" value="1"/>
</dbReference>
<feature type="domain" description="HD" evidence="4">
    <location>
        <begin position="69"/>
        <end position="217"/>
    </location>
</feature>
<evidence type="ECO:0000313" key="6">
    <source>
        <dbReference type="Proteomes" id="UP000325684"/>
    </source>
</evidence>
<gene>
    <name evidence="5" type="ORF">FEZ63_01050</name>
</gene>
<dbReference type="NCBIfam" id="TIGR01353">
    <property type="entry name" value="dGTP_triPase"/>
    <property type="match status" value="1"/>
</dbReference>